<dbReference type="EMBL" id="CP140158">
    <property type="protein sequence ID" value="WQG84457.1"/>
    <property type="molecule type" value="Genomic_DNA"/>
</dbReference>
<dbReference type="Proteomes" id="UP001324185">
    <property type="component" value="Chromosome"/>
</dbReference>
<sequence length="43" mass="5201">MTTEMMKRMDMMEERMAMMQMMMGQIMVHESEAKKAPVHKHKK</sequence>
<dbReference type="RefSeq" id="WP_322500056.1">
    <property type="nucleotide sequence ID" value="NZ_CP140158.1"/>
</dbReference>
<evidence type="ECO:0000313" key="1">
    <source>
        <dbReference type="EMBL" id="WQG84457.1"/>
    </source>
</evidence>
<organism evidence="1 2">
    <name type="scientific">Kangiella aquimarina</name>
    <dbReference type="NCBI Taxonomy" id="261965"/>
    <lineage>
        <taxon>Bacteria</taxon>
        <taxon>Pseudomonadati</taxon>
        <taxon>Pseudomonadota</taxon>
        <taxon>Gammaproteobacteria</taxon>
        <taxon>Kangiellales</taxon>
        <taxon>Kangiellaceae</taxon>
        <taxon>Kangiella</taxon>
    </lineage>
</organism>
<accession>A0ABZ0X1J5</accession>
<proteinExistence type="predicted"/>
<name>A0ABZ0X1J5_9GAMM</name>
<reference evidence="1 2" key="1">
    <citation type="submission" date="2023-11" db="EMBL/GenBank/DDBJ databases">
        <title>MicrobeMod: A computational toolkit for identifying prokaryotic methylation and restriction-modification with nanopore sequencing.</title>
        <authorList>
            <person name="Crits-Christoph A."/>
            <person name="Kang S.C."/>
            <person name="Lee H."/>
            <person name="Ostrov N."/>
        </authorList>
    </citation>
    <scope>NUCLEOTIDE SEQUENCE [LARGE SCALE GENOMIC DNA]</scope>
    <source>
        <strain evidence="1 2">DSMZ 16071</strain>
    </source>
</reference>
<keyword evidence="2" id="KW-1185">Reference proteome</keyword>
<evidence type="ECO:0000313" key="2">
    <source>
        <dbReference type="Proteomes" id="UP001324185"/>
    </source>
</evidence>
<protein>
    <submittedName>
        <fullName evidence="1">Uncharacterized protein</fullName>
    </submittedName>
</protein>
<gene>
    <name evidence="1" type="ORF">SR900_08260</name>
</gene>